<dbReference type="EMBL" id="FLUA01000026">
    <property type="protein sequence ID" value="SBV63217.1"/>
    <property type="molecule type" value="Genomic_DNA"/>
</dbReference>
<evidence type="ECO:0000313" key="2">
    <source>
        <dbReference type="EMBL" id="SBV63217.1"/>
    </source>
</evidence>
<evidence type="ECO:0000313" key="3">
    <source>
        <dbReference type="EMBL" id="SBV64325.1"/>
    </source>
</evidence>
<keyword evidence="1" id="KW-0812">Transmembrane</keyword>
<dbReference type="AlphaFoldDB" id="A0A212I8V8"/>
<feature type="transmembrane region" description="Helical" evidence="1">
    <location>
        <begin position="92"/>
        <end position="112"/>
    </location>
</feature>
<dbReference type="EMBL" id="FLUB01000016">
    <property type="protein sequence ID" value="SBV64325.1"/>
    <property type="molecule type" value="Genomic_DNA"/>
</dbReference>
<dbReference type="RefSeq" id="WP_003845610.1">
    <property type="nucleotide sequence ID" value="NZ_LT598670.1"/>
</dbReference>
<gene>
    <name evidence="2" type="ORF">KL86CIT2_290131</name>
    <name evidence="3" type="ORF">KM92CIT3_40389</name>
</gene>
<feature type="transmembrane region" description="Helical" evidence="1">
    <location>
        <begin position="124"/>
        <end position="142"/>
    </location>
</feature>
<protein>
    <submittedName>
        <fullName evidence="2">Uncharacterized protein</fullName>
    </submittedName>
</protein>
<proteinExistence type="predicted"/>
<feature type="transmembrane region" description="Helical" evidence="1">
    <location>
        <begin position="50"/>
        <end position="71"/>
    </location>
</feature>
<reference evidence="2" key="1">
    <citation type="submission" date="2016-04" db="EMBL/GenBank/DDBJ databases">
        <authorList>
            <person name="Evans L.H."/>
            <person name="Alamgir A."/>
            <person name="Owens N."/>
            <person name="Weber N.D."/>
            <person name="Virtaneva K."/>
            <person name="Barbian K."/>
            <person name="Babar A."/>
            <person name="Rosenke K."/>
        </authorList>
    </citation>
    <scope>NUCLEOTIDE SEQUENCE</scope>
    <source>
        <strain evidence="2">86-2</strain>
        <strain evidence="3">92-3</strain>
    </source>
</reference>
<organism evidence="2">
    <name type="scientific">uncultured Citrobacter sp</name>
    <dbReference type="NCBI Taxonomy" id="200446"/>
    <lineage>
        <taxon>Bacteria</taxon>
        <taxon>Pseudomonadati</taxon>
        <taxon>Pseudomonadota</taxon>
        <taxon>Gammaproteobacteria</taxon>
        <taxon>Enterobacterales</taxon>
        <taxon>Enterobacteriaceae</taxon>
        <taxon>Citrobacter</taxon>
        <taxon>environmental samples</taxon>
    </lineage>
</organism>
<keyword evidence="1" id="KW-1133">Transmembrane helix</keyword>
<accession>A0A212I8V8</accession>
<feature type="transmembrane region" description="Helical" evidence="1">
    <location>
        <begin position="12"/>
        <end position="30"/>
    </location>
</feature>
<feature type="transmembrane region" description="Helical" evidence="1">
    <location>
        <begin position="154"/>
        <end position="172"/>
    </location>
</feature>
<sequence>MKKKFFDLLSNAAPFLLLGGILGLMTPIVPKLLIPEISGILMESIAPKSIMFLLIIDALFTVILLRLCGVFDSKKEKSAFIYERFLFKFNELGKSITAATFGTLFGLTLAMLPYSEFRMAGVGLYFSAMLIVIWALFDFLSHMSKNAVGKTERCTFYTVVIAIFAYYLYLIATQIQASTPVA</sequence>
<evidence type="ECO:0000256" key="1">
    <source>
        <dbReference type="SAM" id="Phobius"/>
    </source>
</evidence>
<name>A0A212I8V8_9ENTR</name>
<dbReference type="GeneID" id="87002868"/>
<keyword evidence="1" id="KW-0472">Membrane</keyword>